<reference evidence="1" key="1">
    <citation type="submission" date="2018-05" db="EMBL/GenBank/DDBJ databases">
        <authorList>
            <person name="Lanie J.A."/>
            <person name="Ng W.-L."/>
            <person name="Kazmierczak K.M."/>
            <person name="Andrzejewski T.M."/>
            <person name="Davidsen T.M."/>
            <person name="Wayne K.J."/>
            <person name="Tettelin H."/>
            <person name="Glass J.I."/>
            <person name="Rusch D."/>
            <person name="Podicherti R."/>
            <person name="Tsui H.-C.T."/>
            <person name="Winkler M.E."/>
        </authorList>
    </citation>
    <scope>NUCLEOTIDE SEQUENCE</scope>
</reference>
<name>A0A383F6W6_9ZZZZ</name>
<proteinExistence type="predicted"/>
<sequence>MNKIFVFLMVIIFVGCVPVSSIVVGETRGPIDPSSVKIYLDYPEQYEKIALIDAGSNFAFKDPVILFDWQSKMDKATERLKIEAAKLGANGILIINTDNKIYQSTNSDGKGSSSSSSHTEKFVKAIAIYVL</sequence>
<dbReference type="EMBL" id="UINC01231722">
    <property type="protein sequence ID" value="SVE64380.1"/>
    <property type="molecule type" value="Genomic_DNA"/>
</dbReference>
<organism evidence="1">
    <name type="scientific">marine metagenome</name>
    <dbReference type="NCBI Taxonomy" id="408172"/>
    <lineage>
        <taxon>unclassified sequences</taxon>
        <taxon>metagenomes</taxon>
        <taxon>ecological metagenomes</taxon>
    </lineage>
</organism>
<protein>
    <submittedName>
        <fullName evidence="1">Uncharacterized protein</fullName>
    </submittedName>
</protein>
<dbReference type="PROSITE" id="PS51257">
    <property type="entry name" value="PROKAR_LIPOPROTEIN"/>
    <property type="match status" value="1"/>
</dbReference>
<gene>
    <name evidence="1" type="ORF">METZ01_LOCUS517234</name>
</gene>
<accession>A0A383F6W6</accession>
<evidence type="ECO:0000313" key="1">
    <source>
        <dbReference type="EMBL" id="SVE64380.1"/>
    </source>
</evidence>
<dbReference type="AlphaFoldDB" id="A0A383F6W6"/>